<dbReference type="AlphaFoldDB" id="A0A1J9SD61"/>
<dbReference type="Pfam" id="PF00249">
    <property type="entry name" value="Myb_DNA-binding"/>
    <property type="match status" value="2"/>
</dbReference>
<dbReference type="CDD" id="cd00167">
    <property type="entry name" value="SANT"/>
    <property type="match status" value="1"/>
</dbReference>
<dbReference type="STRING" id="236234.A0A1J9SD61"/>
<dbReference type="GO" id="GO:0000978">
    <property type="term" value="F:RNA polymerase II cis-regulatory region sequence-specific DNA binding"/>
    <property type="evidence" value="ECO:0007669"/>
    <property type="project" value="TreeGrafter"/>
</dbReference>
<name>A0A1J9SD61_9PEZI</name>
<dbReference type="PROSITE" id="PS51294">
    <property type="entry name" value="HTH_MYB"/>
    <property type="match status" value="2"/>
</dbReference>
<protein>
    <submittedName>
        <fullName evidence="3">Myb transcription</fullName>
    </submittedName>
</protein>
<evidence type="ECO:0000313" key="3">
    <source>
        <dbReference type="EMBL" id="OJD37509.1"/>
    </source>
</evidence>
<dbReference type="InterPro" id="IPR017930">
    <property type="entry name" value="Myb_dom"/>
</dbReference>
<dbReference type="GeneID" id="31018923"/>
<gene>
    <name evidence="3" type="ORF">BKCO1_7000209</name>
</gene>
<dbReference type="CDD" id="cd11660">
    <property type="entry name" value="SANT_TRF"/>
    <property type="match status" value="1"/>
</dbReference>
<dbReference type="Proteomes" id="UP000183809">
    <property type="component" value="Unassembled WGS sequence"/>
</dbReference>
<dbReference type="InterPro" id="IPR001005">
    <property type="entry name" value="SANT/Myb"/>
</dbReference>
<evidence type="ECO:0000259" key="2">
    <source>
        <dbReference type="PROSITE" id="PS51294"/>
    </source>
</evidence>
<dbReference type="GO" id="GO:0005634">
    <property type="term" value="C:nucleus"/>
    <property type="evidence" value="ECO:0007669"/>
    <property type="project" value="TreeGrafter"/>
</dbReference>
<dbReference type="RefSeq" id="XP_020133648.1">
    <property type="nucleotide sequence ID" value="XM_020278662.1"/>
</dbReference>
<dbReference type="SUPFAM" id="SSF46689">
    <property type="entry name" value="Homeodomain-like"/>
    <property type="match status" value="2"/>
</dbReference>
<evidence type="ECO:0000313" key="4">
    <source>
        <dbReference type="Proteomes" id="UP000183809"/>
    </source>
</evidence>
<dbReference type="InterPro" id="IPR050560">
    <property type="entry name" value="MYB_TF"/>
</dbReference>
<feature type="domain" description="Myb-like" evidence="1">
    <location>
        <begin position="91"/>
        <end position="137"/>
    </location>
</feature>
<sequence length="308" mass="34967">MISTQHLYAQPPKARRKWTDDEDRVLHKEADLQKSHGGPSDWKTIARKLPGRSNKDCRKRWNKIRVCLAKGPWCFSEDELLKEAVRMHGLRSVWRPEEDDALLLGVTQYGKSWRVISEHFLPTRSTTDIKNRYVTIIRYRRKLERSSQVADLESNDGLDFRELQDALSASPSFSNISTLDQRSLSQTNEAIHPLEMNPWLVHSMDTSGYDTHASRNYGVMDSGTSSTISWPTCNTSNITSSPWSVPTHQPNAIASLDWLAGTGMWMTEFGESNGLVLQPDFNHYPDLIGATDGSLGLPDAHFDWQVKP</sequence>
<dbReference type="PROSITE" id="PS50090">
    <property type="entry name" value="MYB_LIKE"/>
    <property type="match status" value="2"/>
</dbReference>
<organism evidence="3 4">
    <name type="scientific">Diplodia corticola</name>
    <dbReference type="NCBI Taxonomy" id="236234"/>
    <lineage>
        <taxon>Eukaryota</taxon>
        <taxon>Fungi</taxon>
        <taxon>Dikarya</taxon>
        <taxon>Ascomycota</taxon>
        <taxon>Pezizomycotina</taxon>
        <taxon>Dothideomycetes</taxon>
        <taxon>Dothideomycetes incertae sedis</taxon>
        <taxon>Botryosphaeriales</taxon>
        <taxon>Botryosphaeriaceae</taxon>
        <taxon>Diplodia</taxon>
    </lineage>
</organism>
<dbReference type="EMBL" id="MNUE01000007">
    <property type="protein sequence ID" value="OJD37509.1"/>
    <property type="molecule type" value="Genomic_DNA"/>
</dbReference>
<dbReference type="OrthoDB" id="2143914at2759"/>
<dbReference type="InterPro" id="IPR009057">
    <property type="entry name" value="Homeodomain-like_sf"/>
</dbReference>
<dbReference type="SMART" id="SM00717">
    <property type="entry name" value="SANT"/>
    <property type="match status" value="2"/>
</dbReference>
<proteinExistence type="predicted"/>
<feature type="domain" description="HTH myb-type" evidence="2">
    <location>
        <begin position="10"/>
        <end position="69"/>
    </location>
</feature>
<reference evidence="3 4" key="1">
    <citation type="submission" date="2016-10" db="EMBL/GenBank/DDBJ databases">
        <title>Proteomics and genomics reveal pathogen-plant mechanisms compatible with a hemibiotrophic lifestyle of Diplodia corticola.</title>
        <authorList>
            <person name="Fernandes I."/>
            <person name="De Jonge R."/>
            <person name="Van De Peer Y."/>
            <person name="Devreese B."/>
            <person name="Alves A."/>
            <person name="Esteves A.C."/>
        </authorList>
    </citation>
    <scope>NUCLEOTIDE SEQUENCE [LARGE SCALE GENOMIC DNA]</scope>
    <source>
        <strain evidence="3 4">CBS 112549</strain>
    </source>
</reference>
<dbReference type="Gene3D" id="1.10.10.60">
    <property type="entry name" value="Homeodomain-like"/>
    <property type="match status" value="2"/>
</dbReference>
<keyword evidence="4" id="KW-1185">Reference proteome</keyword>
<feature type="domain" description="HTH myb-type" evidence="2">
    <location>
        <begin position="91"/>
        <end position="144"/>
    </location>
</feature>
<dbReference type="PANTHER" id="PTHR45614">
    <property type="entry name" value="MYB PROTEIN-RELATED"/>
    <property type="match status" value="1"/>
</dbReference>
<evidence type="ECO:0000259" key="1">
    <source>
        <dbReference type="PROSITE" id="PS50090"/>
    </source>
</evidence>
<feature type="domain" description="Myb-like" evidence="1">
    <location>
        <begin position="10"/>
        <end position="65"/>
    </location>
</feature>
<comment type="caution">
    <text evidence="3">The sequence shown here is derived from an EMBL/GenBank/DDBJ whole genome shotgun (WGS) entry which is preliminary data.</text>
</comment>
<accession>A0A1J9SD61</accession>
<dbReference type="GO" id="GO:0000981">
    <property type="term" value="F:DNA-binding transcription factor activity, RNA polymerase II-specific"/>
    <property type="evidence" value="ECO:0007669"/>
    <property type="project" value="TreeGrafter"/>
</dbReference>
<dbReference type="PANTHER" id="PTHR45614:SF253">
    <property type="entry name" value="CHROMOSOME UNDETERMINED SCAFFOLD_38, WHOLE GENOME SHOTGUN SEQUENCE"/>
    <property type="match status" value="1"/>
</dbReference>